<dbReference type="OrthoDB" id="7486720at2"/>
<accession>A0A1I4EVT1</accession>
<dbReference type="SMART" id="SM00869">
    <property type="entry name" value="Autotransporter"/>
    <property type="match status" value="1"/>
</dbReference>
<feature type="domain" description="Autotransporter" evidence="2">
    <location>
        <begin position="477"/>
        <end position="755"/>
    </location>
</feature>
<dbReference type="Proteomes" id="UP000199550">
    <property type="component" value="Unassembled WGS sequence"/>
</dbReference>
<evidence type="ECO:0000259" key="2">
    <source>
        <dbReference type="PROSITE" id="PS51208"/>
    </source>
</evidence>
<evidence type="ECO:0000313" key="3">
    <source>
        <dbReference type="EMBL" id="SFL09303.1"/>
    </source>
</evidence>
<gene>
    <name evidence="3" type="ORF">SAMN04488004_107193</name>
</gene>
<dbReference type="NCBIfam" id="NF033657">
    <property type="entry name" value="choice_anch_F"/>
    <property type="match status" value="1"/>
</dbReference>
<dbReference type="STRING" id="195913.SAMN04488004_107193"/>
<dbReference type="PROSITE" id="PS51208">
    <property type="entry name" value="AUTOTRANSPORTER"/>
    <property type="match status" value="1"/>
</dbReference>
<organism evidence="3 4">
    <name type="scientific">Loktanella salsilacus</name>
    <dbReference type="NCBI Taxonomy" id="195913"/>
    <lineage>
        <taxon>Bacteria</taxon>
        <taxon>Pseudomonadati</taxon>
        <taxon>Pseudomonadota</taxon>
        <taxon>Alphaproteobacteria</taxon>
        <taxon>Rhodobacterales</taxon>
        <taxon>Roseobacteraceae</taxon>
        <taxon>Loktanella</taxon>
    </lineage>
</organism>
<dbReference type="Gene3D" id="2.40.128.130">
    <property type="entry name" value="Autotransporter beta-domain"/>
    <property type="match status" value="1"/>
</dbReference>
<dbReference type="Pfam" id="PF03797">
    <property type="entry name" value="Autotransporter"/>
    <property type="match status" value="1"/>
</dbReference>
<dbReference type="EMBL" id="FOTF01000007">
    <property type="protein sequence ID" value="SFL09303.1"/>
    <property type="molecule type" value="Genomic_DNA"/>
</dbReference>
<feature type="signal peptide" evidence="1">
    <location>
        <begin position="1"/>
        <end position="26"/>
    </location>
</feature>
<sequence>MKVINYKLGTVAPAAILALTCSASWADTFDTNPLIGTSGDGLIFSDPAEGVLEPGLKAVTFTQTRIPDGSGGFTYVDPFETVVTDFSTLDSRGAVPNCLMANNPDIYCDSEGGSGKRIKTQLTGRNPFDITLRTTASADHPSVDYFTFGKVSNFTGARMTGFSLELLDADGNPMGQLDPSNAVLFNLDAADIGLGARLPDGLFGAGGQEGEVGFFSDGRASLALTASDDVLTFGALSNEDYVANFGTGFIDNTMTPDGLFWDDNNDPADEAALVAWNNIAGGGWTYGTLGTDADIDARLAELASTLGVDVAALGYVDGQLVPSEIVALAEANGLFEVAEVEDLRNANLNYTMTVGTVDGGEVTLRIVPVFAPIVSGAQDDYQFQLAGYFDAAANLPYWDLGNAAEYQAAIADIMALPQSERATALNSVGFSYAPAFSSLGLEAARNQVSTITSSMPWGHHSGEVDAISSKGNANSWSMHDGLYGFAAVGGSQSSFSPTIGSVGYDIGLVSVTAGIEKHIKGAHASVGLAVGAASGSADAYQGLGEIDTDGFSLTAFTRAKFGQGGLVQALVGYQNLTYDSSRYVMGQTATGSTDGSQTFAALKLDYMKDMGAFKLGPIASLEYYSGSVDAFTETGAGLWNLDVAEQSADTLLASVGVRGEYQMPNTATDSRMTGSLEYTKASGDDMVVQSGFVGLPGRSFTVAGMDDDMVNVSFGFESVLSSNASRKVAFQGGYRGSFGSEYDSQQVQVGLNIRF</sequence>
<keyword evidence="4" id="KW-1185">Reference proteome</keyword>
<evidence type="ECO:0000313" key="4">
    <source>
        <dbReference type="Proteomes" id="UP000199550"/>
    </source>
</evidence>
<dbReference type="InterPro" id="IPR005546">
    <property type="entry name" value="Autotransporte_beta"/>
</dbReference>
<feature type="chain" id="PRO_5011744940" evidence="1">
    <location>
        <begin position="27"/>
        <end position="755"/>
    </location>
</feature>
<dbReference type="RefSeq" id="WP_090188235.1">
    <property type="nucleotide sequence ID" value="NZ_FOTF01000007.1"/>
</dbReference>
<evidence type="ECO:0000256" key="1">
    <source>
        <dbReference type="SAM" id="SignalP"/>
    </source>
</evidence>
<dbReference type="AlphaFoldDB" id="A0A1I4EVT1"/>
<dbReference type="SUPFAM" id="SSF103515">
    <property type="entry name" value="Autotransporter"/>
    <property type="match status" value="1"/>
</dbReference>
<protein>
    <submittedName>
        <fullName evidence="3">Autotransporter beta-domain-containing protein</fullName>
    </submittedName>
</protein>
<keyword evidence="1" id="KW-0732">Signal</keyword>
<proteinExistence type="predicted"/>
<name>A0A1I4EVT1_9RHOB</name>
<dbReference type="InterPro" id="IPR036709">
    <property type="entry name" value="Autotransporte_beta_dom_sf"/>
</dbReference>
<reference evidence="3 4" key="1">
    <citation type="submission" date="2016-10" db="EMBL/GenBank/DDBJ databases">
        <authorList>
            <person name="de Groot N.N."/>
        </authorList>
    </citation>
    <scope>NUCLEOTIDE SEQUENCE [LARGE SCALE GENOMIC DNA]</scope>
    <source>
        <strain evidence="3 4">DSM 16199</strain>
    </source>
</reference>